<accession>A0A834IB57</accession>
<keyword evidence="2" id="KW-1185">Reference proteome</keyword>
<protein>
    <submittedName>
        <fullName evidence="1">Uncharacterized protein</fullName>
    </submittedName>
</protein>
<gene>
    <name evidence="1" type="ORF">GWI33_010171</name>
</gene>
<name>A0A834IB57_RHYFE</name>
<sequence length="222" mass="25528">MTTKELQTGFKGIRVLKNGSVLVECKTTEQKKAVKEEMEAVKTAEIKEGIRLNTRIKVIGIPSNIKAEIIEDIKNENEEVKTIMEQHPEVNHIKIIKKIPWNSRFQRQNWIFEVAPQIFNKIMKERTVIVDMLRSVLICMRCCRYRHSHKNCTSGPMVVKPSTEQSIDRYVVTNMKNSHRTPRSTRYEEKIIAVNRMGGFSDATNSASAEDSVVLSSDDMYP</sequence>
<dbReference type="OrthoDB" id="10042604at2759"/>
<evidence type="ECO:0000313" key="2">
    <source>
        <dbReference type="Proteomes" id="UP000625711"/>
    </source>
</evidence>
<dbReference type="Proteomes" id="UP000625711">
    <property type="component" value="Unassembled WGS sequence"/>
</dbReference>
<comment type="caution">
    <text evidence="1">The sequence shown here is derived from an EMBL/GenBank/DDBJ whole genome shotgun (WGS) entry which is preliminary data.</text>
</comment>
<organism evidence="1 2">
    <name type="scientific">Rhynchophorus ferrugineus</name>
    <name type="common">Red palm weevil</name>
    <name type="synonym">Curculio ferrugineus</name>
    <dbReference type="NCBI Taxonomy" id="354439"/>
    <lineage>
        <taxon>Eukaryota</taxon>
        <taxon>Metazoa</taxon>
        <taxon>Ecdysozoa</taxon>
        <taxon>Arthropoda</taxon>
        <taxon>Hexapoda</taxon>
        <taxon>Insecta</taxon>
        <taxon>Pterygota</taxon>
        <taxon>Neoptera</taxon>
        <taxon>Endopterygota</taxon>
        <taxon>Coleoptera</taxon>
        <taxon>Polyphaga</taxon>
        <taxon>Cucujiformia</taxon>
        <taxon>Curculionidae</taxon>
        <taxon>Dryophthorinae</taxon>
        <taxon>Rhynchophorus</taxon>
    </lineage>
</organism>
<proteinExistence type="predicted"/>
<reference evidence="1" key="1">
    <citation type="submission" date="2020-08" db="EMBL/GenBank/DDBJ databases">
        <title>Genome sequencing and assembly of the red palm weevil Rhynchophorus ferrugineus.</title>
        <authorList>
            <person name="Dias G.B."/>
            <person name="Bergman C.M."/>
            <person name="Manee M."/>
        </authorList>
    </citation>
    <scope>NUCLEOTIDE SEQUENCE</scope>
    <source>
        <strain evidence="1">AA-2017</strain>
        <tissue evidence="1">Whole larva</tissue>
    </source>
</reference>
<dbReference type="AlphaFoldDB" id="A0A834IB57"/>
<evidence type="ECO:0000313" key="1">
    <source>
        <dbReference type="EMBL" id="KAF7276514.1"/>
    </source>
</evidence>
<dbReference type="EMBL" id="JAACXV010006264">
    <property type="protein sequence ID" value="KAF7276514.1"/>
    <property type="molecule type" value="Genomic_DNA"/>
</dbReference>